<accession>A0A5C5XL11</accession>
<evidence type="ECO:0000256" key="4">
    <source>
        <dbReference type="ARBA" id="ARBA00022679"/>
    </source>
</evidence>
<dbReference type="AlphaFoldDB" id="A0A5C5XL11"/>
<dbReference type="EMBL" id="SJPG01000001">
    <property type="protein sequence ID" value="TWT63544.1"/>
    <property type="molecule type" value="Genomic_DNA"/>
</dbReference>
<keyword evidence="3 10" id="KW-0328">Glycosyltransferase</keyword>
<proteinExistence type="predicted"/>
<dbReference type="GO" id="GO:0016763">
    <property type="term" value="F:pentosyltransferase activity"/>
    <property type="evidence" value="ECO:0007669"/>
    <property type="project" value="TreeGrafter"/>
</dbReference>
<gene>
    <name evidence="10" type="ORF">Pan54_42970</name>
</gene>
<feature type="transmembrane region" description="Helical" evidence="8">
    <location>
        <begin position="383"/>
        <end position="403"/>
    </location>
</feature>
<evidence type="ECO:0000256" key="3">
    <source>
        <dbReference type="ARBA" id="ARBA00022676"/>
    </source>
</evidence>
<dbReference type="GO" id="GO:0006493">
    <property type="term" value="P:protein O-linked glycosylation"/>
    <property type="evidence" value="ECO:0007669"/>
    <property type="project" value="InterPro"/>
</dbReference>
<name>A0A5C5XL11_9PLAN</name>
<dbReference type="GO" id="GO:0009103">
    <property type="term" value="P:lipopolysaccharide biosynthetic process"/>
    <property type="evidence" value="ECO:0007669"/>
    <property type="project" value="UniProtKB-ARBA"/>
</dbReference>
<dbReference type="PANTHER" id="PTHR33908:SF11">
    <property type="entry name" value="MEMBRANE PROTEIN"/>
    <property type="match status" value="1"/>
</dbReference>
<protein>
    <submittedName>
        <fullName evidence="10">Dolichyl-phosphate-mannose-protein mannosyltransferase</fullName>
    </submittedName>
</protein>
<evidence type="ECO:0000256" key="1">
    <source>
        <dbReference type="ARBA" id="ARBA00004651"/>
    </source>
</evidence>
<dbReference type="Pfam" id="PF02366">
    <property type="entry name" value="PMT"/>
    <property type="match status" value="1"/>
</dbReference>
<evidence type="ECO:0000313" key="10">
    <source>
        <dbReference type="EMBL" id="TWT63544.1"/>
    </source>
</evidence>
<evidence type="ECO:0000313" key="11">
    <source>
        <dbReference type="Proteomes" id="UP000316095"/>
    </source>
</evidence>
<dbReference type="InterPro" id="IPR050297">
    <property type="entry name" value="LipidA_mod_glycosyltrf_83"/>
</dbReference>
<keyword evidence="5 8" id="KW-0812">Transmembrane</keyword>
<dbReference type="RefSeq" id="WP_146505272.1">
    <property type="nucleotide sequence ID" value="NZ_SJPG01000001.1"/>
</dbReference>
<dbReference type="GO" id="GO:0000030">
    <property type="term" value="F:mannosyltransferase activity"/>
    <property type="evidence" value="ECO:0007669"/>
    <property type="project" value="InterPro"/>
</dbReference>
<feature type="domain" description="ArnT-like N-terminal" evidence="9">
    <location>
        <begin position="104"/>
        <end position="285"/>
    </location>
</feature>
<organism evidence="10 11">
    <name type="scientific">Rubinisphaera italica</name>
    <dbReference type="NCBI Taxonomy" id="2527969"/>
    <lineage>
        <taxon>Bacteria</taxon>
        <taxon>Pseudomonadati</taxon>
        <taxon>Planctomycetota</taxon>
        <taxon>Planctomycetia</taxon>
        <taxon>Planctomycetales</taxon>
        <taxon>Planctomycetaceae</taxon>
        <taxon>Rubinisphaera</taxon>
    </lineage>
</organism>
<reference evidence="10 11" key="1">
    <citation type="submission" date="2019-02" db="EMBL/GenBank/DDBJ databases">
        <title>Deep-cultivation of Planctomycetes and their phenomic and genomic characterization uncovers novel biology.</title>
        <authorList>
            <person name="Wiegand S."/>
            <person name="Jogler M."/>
            <person name="Boedeker C."/>
            <person name="Pinto D."/>
            <person name="Vollmers J."/>
            <person name="Rivas-Marin E."/>
            <person name="Kohn T."/>
            <person name="Peeters S.H."/>
            <person name="Heuer A."/>
            <person name="Rast P."/>
            <person name="Oberbeckmann S."/>
            <person name="Bunk B."/>
            <person name="Jeske O."/>
            <person name="Meyerdierks A."/>
            <person name="Storesund J.E."/>
            <person name="Kallscheuer N."/>
            <person name="Luecker S."/>
            <person name="Lage O.M."/>
            <person name="Pohl T."/>
            <person name="Merkel B.J."/>
            <person name="Hornburger P."/>
            <person name="Mueller R.-W."/>
            <person name="Bruemmer F."/>
            <person name="Labrenz M."/>
            <person name="Spormann A.M."/>
            <person name="Op Den Camp H."/>
            <person name="Overmann J."/>
            <person name="Amann R."/>
            <person name="Jetten M.S.M."/>
            <person name="Mascher T."/>
            <person name="Medema M.H."/>
            <person name="Devos D.P."/>
            <person name="Kaster A.-K."/>
            <person name="Ovreas L."/>
            <person name="Rohde M."/>
            <person name="Galperin M.Y."/>
            <person name="Jogler C."/>
        </authorList>
    </citation>
    <scope>NUCLEOTIDE SEQUENCE [LARGE SCALE GENOMIC DNA]</scope>
    <source>
        <strain evidence="10 11">Pan54</strain>
    </source>
</reference>
<feature type="transmembrane region" description="Helical" evidence="8">
    <location>
        <begin position="357"/>
        <end position="377"/>
    </location>
</feature>
<keyword evidence="6 8" id="KW-1133">Transmembrane helix</keyword>
<feature type="transmembrane region" description="Helical" evidence="8">
    <location>
        <begin position="266"/>
        <end position="286"/>
    </location>
</feature>
<dbReference type="PANTHER" id="PTHR33908">
    <property type="entry name" value="MANNOSYLTRANSFERASE YKCB-RELATED"/>
    <property type="match status" value="1"/>
</dbReference>
<feature type="transmembrane region" description="Helical" evidence="8">
    <location>
        <begin position="20"/>
        <end position="38"/>
    </location>
</feature>
<evidence type="ECO:0000256" key="5">
    <source>
        <dbReference type="ARBA" id="ARBA00022692"/>
    </source>
</evidence>
<dbReference type="InterPro" id="IPR003342">
    <property type="entry name" value="ArnT-like_N"/>
</dbReference>
<feature type="transmembrane region" description="Helical" evidence="8">
    <location>
        <begin position="415"/>
        <end position="433"/>
    </location>
</feature>
<dbReference type="Proteomes" id="UP000316095">
    <property type="component" value="Unassembled WGS sequence"/>
</dbReference>
<sequence length="572" mass="63935">MTAESSTPHSRWGHLFGSNWSGGVVIGLLAGLIVILTIDPGGSYPRLAEGPGITIDESFNVQQGILLVEVFRQYGLFMFDPTNAQDIYGDPAKIPYLPDHPPLGRWILGITHHLWWNMFPPTDPGSIDVTAAARVGSACLFALTVFLVGATAGTWFGPSAGWIAALALLLMPRVFAHAHLASLESSVNLFVTLAVLCTANSWSKYFHANPKGITEENLRKWTWKIGLIPGLYLGLAMLTKIQGFLIIPCIIGWALWYGRRRSIPSLLSWGIMANLVFFLGWPWLWLDPLGNLSKFLGSATERVHLNVWYLGQVFQDTEVPWHYPWVIFLVTVPVGFHLLGGAGLIQFLRERGADARLALVLICLTFPLLLFSTSTAVYDGSRLFLMAYPLWAVFIGRGGQLVWQWMRDRFSFQRAAIIAALLLILQTIGIISTHPNQLSYYNLLAGGTANARYLGFEATYWQDSLTRSFWEDCAEKIPDGATIHVMPVLHQFQLDDLRKQTPIIRKKQWTLKPWSADETETNPEYLIVFSRYSDIPAEFRDHSREAIISIDVGGLGFSKGSRIAALYLVNSR</sequence>
<comment type="subcellular location">
    <subcellularLocation>
        <location evidence="1">Cell membrane</location>
        <topology evidence="1">Multi-pass membrane protein</topology>
    </subcellularLocation>
</comment>
<keyword evidence="11" id="KW-1185">Reference proteome</keyword>
<dbReference type="OrthoDB" id="244175at2"/>
<keyword evidence="2" id="KW-1003">Cell membrane</keyword>
<feature type="transmembrane region" description="Helical" evidence="8">
    <location>
        <begin position="135"/>
        <end position="156"/>
    </location>
</feature>
<dbReference type="GO" id="GO:0005886">
    <property type="term" value="C:plasma membrane"/>
    <property type="evidence" value="ECO:0007669"/>
    <property type="project" value="UniProtKB-SubCell"/>
</dbReference>
<evidence type="ECO:0000256" key="2">
    <source>
        <dbReference type="ARBA" id="ARBA00022475"/>
    </source>
</evidence>
<keyword evidence="7 8" id="KW-0472">Membrane</keyword>
<evidence type="ECO:0000256" key="7">
    <source>
        <dbReference type="ARBA" id="ARBA00023136"/>
    </source>
</evidence>
<keyword evidence="4 10" id="KW-0808">Transferase</keyword>
<feature type="transmembrane region" description="Helical" evidence="8">
    <location>
        <begin position="227"/>
        <end position="254"/>
    </location>
</feature>
<feature type="transmembrane region" description="Helical" evidence="8">
    <location>
        <begin position="323"/>
        <end position="345"/>
    </location>
</feature>
<evidence type="ECO:0000256" key="8">
    <source>
        <dbReference type="SAM" id="Phobius"/>
    </source>
</evidence>
<comment type="caution">
    <text evidence="10">The sequence shown here is derived from an EMBL/GenBank/DDBJ whole genome shotgun (WGS) entry which is preliminary data.</text>
</comment>
<evidence type="ECO:0000259" key="9">
    <source>
        <dbReference type="Pfam" id="PF02366"/>
    </source>
</evidence>
<evidence type="ECO:0000256" key="6">
    <source>
        <dbReference type="ARBA" id="ARBA00022989"/>
    </source>
</evidence>